<proteinExistence type="predicted"/>
<dbReference type="GeneID" id="104968141"/>
<sequence>DGVPLQAFVSTVQSEVVGILIIRDEQDLQYLCARYNIESFIYFSHHRLEEHAHILHFVLAPSFQRCCRHLFKESLRLGHKSCLFHRLYPPHISPQVGAQGPSLAPQLWGLSSLCMSAQKHIH</sequence>
<dbReference type="AlphaFoldDB" id="A0A6I9Q7B5"/>
<name>A0A6I9Q7B5_9TELE</name>
<gene>
    <name evidence="2" type="primary">LOC104968141</name>
</gene>
<dbReference type="OrthoDB" id="382863at2759"/>
<reference evidence="2" key="1">
    <citation type="submission" date="2025-08" db="UniProtKB">
        <authorList>
            <consortium name="RefSeq"/>
        </authorList>
    </citation>
    <scope>IDENTIFICATION</scope>
    <source>
        <tissue evidence="2">Muscle</tissue>
    </source>
</reference>
<protein>
    <submittedName>
        <fullName evidence="2">Uncharacterized protein C20orf26-like</fullName>
    </submittedName>
</protein>
<feature type="non-terminal residue" evidence="2">
    <location>
        <position position="1"/>
    </location>
</feature>
<evidence type="ECO:0000313" key="2">
    <source>
        <dbReference type="RefSeq" id="XP_010796017.1"/>
    </source>
</evidence>
<keyword evidence="1" id="KW-1185">Reference proteome</keyword>
<dbReference type="InterPro" id="IPR038884">
    <property type="entry name" value="CFAP61"/>
</dbReference>
<evidence type="ECO:0000313" key="1">
    <source>
        <dbReference type="Proteomes" id="UP000504611"/>
    </source>
</evidence>
<dbReference type="PANTHER" id="PTHR21178">
    <property type="entry name" value="CILIA- AND FLAGELLA-ASSOCIATED PROTEIN 61"/>
    <property type="match status" value="1"/>
</dbReference>
<dbReference type="Proteomes" id="UP000504611">
    <property type="component" value="Unplaced"/>
</dbReference>
<dbReference type="PANTHER" id="PTHR21178:SF8">
    <property type="entry name" value="CILIA- AND FLAGELLA-ASSOCIATED PROTEIN 61"/>
    <property type="match status" value="1"/>
</dbReference>
<organism evidence="1 2">
    <name type="scientific">Notothenia coriiceps</name>
    <name type="common">black rockcod</name>
    <dbReference type="NCBI Taxonomy" id="8208"/>
    <lineage>
        <taxon>Eukaryota</taxon>
        <taxon>Metazoa</taxon>
        <taxon>Chordata</taxon>
        <taxon>Craniata</taxon>
        <taxon>Vertebrata</taxon>
        <taxon>Euteleostomi</taxon>
        <taxon>Actinopterygii</taxon>
        <taxon>Neopterygii</taxon>
        <taxon>Teleostei</taxon>
        <taxon>Neoteleostei</taxon>
        <taxon>Acanthomorphata</taxon>
        <taxon>Eupercaria</taxon>
        <taxon>Perciformes</taxon>
        <taxon>Notothenioidei</taxon>
        <taxon>Nototheniidae</taxon>
        <taxon>Notothenia</taxon>
    </lineage>
</organism>
<accession>A0A6I9Q7B5</accession>
<dbReference type="RefSeq" id="XP_010796017.1">
    <property type="nucleotide sequence ID" value="XM_010797715.1"/>
</dbReference>
<dbReference type="KEGG" id="ncc:104968141"/>